<dbReference type="Proteomes" id="UP000184389">
    <property type="component" value="Unassembled WGS sequence"/>
</dbReference>
<feature type="domain" description="Copper amine oxidase-like N-terminal" evidence="1">
    <location>
        <begin position="78"/>
        <end position="170"/>
    </location>
</feature>
<dbReference type="Pfam" id="PF07833">
    <property type="entry name" value="Cu_amine_oxidN1"/>
    <property type="match status" value="1"/>
</dbReference>
<reference evidence="2 3" key="1">
    <citation type="submission" date="2016-11" db="EMBL/GenBank/DDBJ databases">
        <authorList>
            <person name="Jaros S."/>
            <person name="Januszkiewicz K."/>
            <person name="Wedrychowicz H."/>
        </authorList>
    </citation>
    <scope>NUCLEOTIDE SEQUENCE [LARGE SCALE GENOMIC DNA]</scope>
    <source>
        <strain evidence="2 3">DSM 13106</strain>
    </source>
</reference>
<proteinExistence type="predicted"/>
<organism evidence="2 3">
    <name type="scientific">Sporanaerobacter acetigenes DSM 13106</name>
    <dbReference type="NCBI Taxonomy" id="1123281"/>
    <lineage>
        <taxon>Bacteria</taxon>
        <taxon>Bacillati</taxon>
        <taxon>Bacillota</taxon>
        <taxon>Tissierellia</taxon>
        <taxon>Tissierellales</taxon>
        <taxon>Sporanaerobacteraceae</taxon>
        <taxon>Sporanaerobacter</taxon>
    </lineage>
</organism>
<dbReference type="SUPFAM" id="SSF55383">
    <property type="entry name" value="Copper amine oxidase, domain N"/>
    <property type="match status" value="1"/>
</dbReference>
<protein>
    <submittedName>
        <fullName evidence="2">Copper amine oxidase N-terminal domain-containing protein</fullName>
    </submittedName>
</protein>
<evidence type="ECO:0000313" key="3">
    <source>
        <dbReference type="Proteomes" id="UP000184389"/>
    </source>
</evidence>
<accession>A0A1M5UUU8</accession>
<gene>
    <name evidence="2" type="ORF">SAMN02745180_00771</name>
</gene>
<sequence>MKLKLPLFIAILVIVVILLNRFYTNSKVESTNISYLNIRFDEEQPIIEYYDGSEEMLNLKENVFLFFNGSVVEGAIVKIVDGEPIVPTEVISTLFNAKIKENDNEDIISVTLKGKKIDLFINEKYARVNNENYTLDIETQKIEDKIYVPLKFISEQFGAKFNYYDGENIVEGQFPILPNYKQIMINKYPTFVEPLSNEEALAILRKELEKAYETVYGKKYESYKGNLSDKNLSEEDGWRNFISNKLYIKGENDRYYIIPVVFDFFVDKYTGDVYVFYQGANYVIYKFDPYSKDAFSFAG</sequence>
<dbReference type="EMBL" id="FQXR01000003">
    <property type="protein sequence ID" value="SHH66523.1"/>
    <property type="molecule type" value="Genomic_DNA"/>
</dbReference>
<dbReference type="OrthoDB" id="2379109at2"/>
<dbReference type="STRING" id="1123281.SAMN02745180_00771"/>
<name>A0A1M5UUU8_9FIRM</name>
<dbReference type="Gene3D" id="3.30.457.10">
    <property type="entry name" value="Copper amine oxidase-like, N-terminal domain"/>
    <property type="match status" value="1"/>
</dbReference>
<keyword evidence="3" id="KW-1185">Reference proteome</keyword>
<dbReference type="InterPro" id="IPR012854">
    <property type="entry name" value="Cu_amine_oxidase-like_N"/>
</dbReference>
<dbReference type="RefSeq" id="WP_072743340.1">
    <property type="nucleotide sequence ID" value="NZ_FQXR01000003.1"/>
</dbReference>
<dbReference type="InterPro" id="IPR036582">
    <property type="entry name" value="Mao_N_sf"/>
</dbReference>
<dbReference type="AlphaFoldDB" id="A0A1M5UUU8"/>
<evidence type="ECO:0000259" key="1">
    <source>
        <dbReference type="Pfam" id="PF07833"/>
    </source>
</evidence>
<evidence type="ECO:0000313" key="2">
    <source>
        <dbReference type="EMBL" id="SHH66523.1"/>
    </source>
</evidence>